<gene>
    <name evidence="3" type="ORF">PR001_g14521</name>
    <name evidence="4" type="ORF">PR003_g15331</name>
</gene>
<feature type="transmembrane region" description="Helical" evidence="2">
    <location>
        <begin position="116"/>
        <end position="135"/>
    </location>
</feature>
<reference evidence="3 5" key="1">
    <citation type="submission" date="2018-09" db="EMBL/GenBank/DDBJ databases">
        <title>Genomic investigation of the strawberry pathogen Phytophthora fragariae indicates pathogenicity is determined by transcriptional variation in three key races.</title>
        <authorList>
            <person name="Adams T.M."/>
            <person name="Armitage A.D."/>
            <person name="Sobczyk M.K."/>
            <person name="Bates H.J."/>
            <person name="Dunwell J.M."/>
            <person name="Nellist C.F."/>
            <person name="Harrison R.J."/>
        </authorList>
    </citation>
    <scope>NUCLEOTIDE SEQUENCE [LARGE SCALE GENOMIC DNA]</scope>
    <source>
        <strain evidence="3 5">SCRP249</strain>
        <strain evidence="4 6">SCRP333</strain>
    </source>
</reference>
<evidence type="ECO:0000313" key="6">
    <source>
        <dbReference type="Proteomes" id="UP000434957"/>
    </source>
</evidence>
<name>A0A6A3LLD2_9STRA</name>
<keyword evidence="2" id="KW-0812">Transmembrane</keyword>
<feature type="region of interest" description="Disordered" evidence="1">
    <location>
        <begin position="300"/>
        <end position="321"/>
    </location>
</feature>
<accession>A0A6A3LLD2</accession>
<protein>
    <submittedName>
        <fullName evidence="3">Uncharacterized protein</fullName>
    </submittedName>
</protein>
<evidence type="ECO:0000313" key="4">
    <source>
        <dbReference type="EMBL" id="KAE9330316.1"/>
    </source>
</evidence>
<feature type="transmembrane region" description="Helical" evidence="2">
    <location>
        <begin position="141"/>
        <end position="158"/>
    </location>
</feature>
<feature type="compositionally biased region" description="Low complexity" evidence="1">
    <location>
        <begin position="308"/>
        <end position="321"/>
    </location>
</feature>
<evidence type="ECO:0000313" key="5">
    <source>
        <dbReference type="Proteomes" id="UP000429607"/>
    </source>
</evidence>
<dbReference type="AlphaFoldDB" id="A0A6A3LLD2"/>
<evidence type="ECO:0000313" key="3">
    <source>
        <dbReference type="EMBL" id="KAE9016964.1"/>
    </source>
</evidence>
<feature type="transmembrane region" description="Helical" evidence="2">
    <location>
        <begin position="83"/>
        <end position="104"/>
    </location>
</feature>
<keyword evidence="6" id="KW-1185">Reference proteome</keyword>
<dbReference type="Proteomes" id="UP000429607">
    <property type="component" value="Unassembled WGS sequence"/>
</dbReference>
<organism evidence="3 5">
    <name type="scientific">Phytophthora rubi</name>
    <dbReference type="NCBI Taxonomy" id="129364"/>
    <lineage>
        <taxon>Eukaryota</taxon>
        <taxon>Sar</taxon>
        <taxon>Stramenopiles</taxon>
        <taxon>Oomycota</taxon>
        <taxon>Peronosporomycetes</taxon>
        <taxon>Peronosporales</taxon>
        <taxon>Peronosporaceae</taxon>
        <taxon>Phytophthora</taxon>
    </lineage>
</organism>
<proteinExistence type="predicted"/>
<dbReference type="Proteomes" id="UP000434957">
    <property type="component" value="Unassembled WGS sequence"/>
</dbReference>
<keyword evidence="2" id="KW-0472">Membrane</keyword>
<dbReference type="EMBL" id="QXFV01001045">
    <property type="protein sequence ID" value="KAE9016964.1"/>
    <property type="molecule type" value="Genomic_DNA"/>
</dbReference>
<comment type="caution">
    <text evidence="3">The sequence shown here is derived from an EMBL/GenBank/DDBJ whole genome shotgun (WGS) entry which is preliminary data.</text>
</comment>
<evidence type="ECO:0000256" key="1">
    <source>
        <dbReference type="SAM" id="MobiDB-lite"/>
    </source>
</evidence>
<feature type="transmembrane region" description="Helical" evidence="2">
    <location>
        <begin position="42"/>
        <end position="63"/>
    </location>
</feature>
<keyword evidence="2" id="KW-1133">Transmembrane helix</keyword>
<dbReference type="EMBL" id="QXFT01001058">
    <property type="protein sequence ID" value="KAE9330316.1"/>
    <property type="molecule type" value="Genomic_DNA"/>
</dbReference>
<sequence>MKLKHFIATLWESTQVEQQGRHSTEGILELTTYANEASWMRVVAVLVATPVPCLVTTVLIDALPLADPLEGVEANSMYFLRSYYTYLVMTFLAIHQFHISVPVLPNILWRNIGSSLVVAAATVGVLYALATVVGFPVPFSLLAVTTAWLLLITLTLTLEWAKKVKETPGAATMLINSVKLWMCQVLLVFTYPSYFYIFTTLSKGGKTAFAMLLPFLKLFMKNLFARTVVHLRDEMPEVVVFNVELFNALFVSYCMQNSPSLWITLELMGVDIATMVFSLRGAVSTRRSLKDLERRISQRRESLDDRSSSVTTRTSTMRRSSTRLTTLDRASMLLHLGQTHTTTMITPMNGFTTVAPTTSLLCEVADNRKMIKSFPNVRGPTHHPIRVAKIFFRRDTIHPAFDADENGMAKLPVRYTHKVQRLVYAAEFLLLLNYVEVVIPLVFCEYSAHSCVIRCSTDASSAFYLLVMSNLPNRDYYTQLRGMTHFELVQTLRSVQLYCSLQLLSLLVLFLALRHVLGLSPTHQLAYVLEKRFVGVQVKLVFWVYYNVQTSLQHSGTLLPPG</sequence>
<evidence type="ECO:0000256" key="2">
    <source>
        <dbReference type="SAM" id="Phobius"/>
    </source>
</evidence>